<protein>
    <recommendedName>
        <fullName evidence="2">Phosphatidylinositol transfer protein N-terminal domain-containing protein</fullName>
    </recommendedName>
</protein>
<feature type="region of interest" description="Disordered" evidence="1">
    <location>
        <begin position="195"/>
        <end position="223"/>
    </location>
</feature>
<evidence type="ECO:0000259" key="2">
    <source>
        <dbReference type="Pfam" id="PF02121"/>
    </source>
</evidence>
<dbReference type="SUPFAM" id="SSF55961">
    <property type="entry name" value="Bet v1-like"/>
    <property type="match status" value="2"/>
</dbReference>
<evidence type="ECO:0000313" key="3">
    <source>
        <dbReference type="EMBL" id="OQS54144.1"/>
    </source>
</evidence>
<dbReference type="AlphaFoldDB" id="A0A1W0E4H3"/>
<feature type="domain" description="Phosphatidylinositol transfer protein N-terminal" evidence="2">
    <location>
        <begin position="6"/>
        <end position="140"/>
    </location>
</feature>
<evidence type="ECO:0000313" key="4">
    <source>
        <dbReference type="Proteomes" id="UP000192758"/>
    </source>
</evidence>
<dbReference type="InterPro" id="IPR023393">
    <property type="entry name" value="START-like_dom_sf"/>
</dbReference>
<evidence type="ECO:0000256" key="1">
    <source>
        <dbReference type="SAM" id="MobiDB-lite"/>
    </source>
</evidence>
<dbReference type="Pfam" id="PF02121">
    <property type="entry name" value="IP_trans"/>
    <property type="match status" value="2"/>
</dbReference>
<dbReference type="Gene3D" id="3.30.530.20">
    <property type="match status" value="1"/>
</dbReference>
<dbReference type="Proteomes" id="UP000192758">
    <property type="component" value="Unassembled WGS sequence"/>
</dbReference>
<name>A0A1W0E4H3_9MICR</name>
<feature type="domain" description="Phosphatidylinositol transfer protein N-terminal" evidence="2">
    <location>
        <begin position="292"/>
        <end position="356"/>
    </location>
</feature>
<dbReference type="EMBL" id="MNPJ01000022">
    <property type="protein sequence ID" value="OQS54144.1"/>
    <property type="molecule type" value="Genomic_DNA"/>
</dbReference>
<dbReference type="VEuPathDB" id="MicrosporidiaDB:EHP00_1776"/>
<dbReference type="InterPro" id="IPR055261">
    <property type="entry name" value="PI_transfer_N"/>
</dbReference>
<organism evidence="3 4">
    <name type="scientific">Ecytonucleospora hepatopenaei</name>
    <dbReference type="NCBI Taxonomy" id="646526"/>
    <lineage>
        <taxon>Eukaryota</taxon>
        <taxon>Fungi</taxon>
        <taxon>Fungi incertae sedis</taxon>
        <taxon>Microsporidia</taxon>
        <taxon>Enterocytozoonidae</taxon>
        <taxon>Ecytonucleospora</taxon>
    </lineage>
</organism>
<accession>A0A1W0E4H3</accession>
<keyword evidence="4" id="KW-1185">Reference proteome</keyword>
<sequence>MTVAKKVFKIKVPFSLEEYRKGYRYALSKYTTDEVQFVKMTREKSIDKIITETHKVLNLGKRMPFMVRKVIPTAACMVEEFSTNVDSIKITSDGVSDTFEHFHQTTDIKQNDLNVNKERTVDTVTVANTEHVIADEKIKILDKDGTELPVEETAKIINERLDVQKNKSAKDLKIDERLKVNEKNIKNTLGISETEMREENSKKTEKNSLGKAHCQKEKHQKYEEEGHYTTTKYKNMHFDESTFKMNIDTKVTTNEHFKFNTDAPVEVIDFRTYFKEKMVKVDDRDYSGNFSERYPCVYVYKFVEVEINSKLLGWISKEVVKSLRDSMVELTRDVIRFHKEWKNMKEEELDKYEDEVVKKFMQSK</sequence>
<comment type="caution">
    <text evidence="3">The sequence shown here is derived from an EMBL/GenBank/DDBJ whole genome shotgun (WGS) entry which is preliminary data.</text>
</comment>
<gene>
    <name evidence="3" type="ORF">EHP00_1776</name>
</gene>
<proteinExistence type="predicted"/>
<reference evidence="3 4" key="1">
    <citation type="journal article" date="2017" name="Environ. Microbiol.">
        <title>Decay of the glycolytic pathway and adaptation to intranuclear parasitism within Enterocytozoonidae microsporidia.</title>
        <authorList>
            <person name="Wiredu Boakye D."/>
            <person name="Jaroenlak P."/>
            <person name="Prachumwat A."/>
            <person name="Williams T.A."/>
            <person name="Bateman K.S."/>
            <person name="Itsathitphaisarn O."/>
            <person name="Sritunyalucksana K."/>
            <person name="Paszkiewicz K.H."/>
            <person name="Moore K.A."/>
            <person name="Stentiford G.D."/>
            <person name="Williams B.A."/>
        </authorList>
    </citation>
    <scope>NUCLEOTIDE SEQUENCE [LARGE SCALE GENOMIC DNA]</scope>
    <source>
        <strain evidence="3 4">TH1</strain>
    </source>
</reference>
<dbReference type="OrthoDB" id="18453at2759"/>